<dbReference type="AlphaFoldDB" id="X0S5Z6"/>
<protein>
    <recommendedName>
        <fullName evidence="2">NAD(P)-binding domain-containing protein</fullName>
    </recommendedName>
</protein>
<dbReference type="InterPro" id="IPR036291">
    <property type="entry name" value="NAD(P)-bd_dom_sf"/>
</dbReference>
<gene>
    <name evidence="1" type="ORF">S01H1_17967</name>
</gene>
<proteinExistence type="predicted"/>
<accession>X0S5Z6</accession>
<name>X0S5Z6_9ZZZZ</name>
<reference evidence="1" key="1">
    <citation type="journal article" date="2014" name="Front. Microbiol.">
        <title>High frequency of phylogenetically diverse reductive dehalogenase-homologous genes in deep subseafloor sedimentary metagenomes.</title>
        <authorList>
            <person name="Kawai M."/>
            <person name="Futagami T."/>
            <person name="Toyoda A."/>
            <person name="Takaki Y."/>
            <person name="Nishi S."/>
            <person name="Hori S."/>
            <person name="Arai W."/>
            <person name="Tsubouchi T."/>
            <person name="Morono Y."/>
            <person name="Uchiyama I."/>
            <person name="Ito T."/>
            <person name="Fujiyama A."/>
            <person name="Inagaki F."/>
            <person name="Takami H."/>
        </authorList>
    </citation>
    <scope>NUCLEOTIDE SEQUENCE</scope>
    <source>
        <strain evidence="1">Expedition CK06-06</strain>
    </source>
</reference>
<evidence type="ECO:0000313" key="1">
    <source>
        <dbReference type="EMBL" id="GAF76439.1"/>
    </source>
</evidence>
<organism evidence="1">
    <name type="scientific">marine sediment metagenome</name>
    <dbReference type="NCBI Taxonomy" id="412755"/>
    <lineage>
        <taxon>unclassified sequences</taxon>
        <taxon>metagenomes</taxon>
        <taxon>ecological metagenomes</taxon>
    </lineage>
</organism>
<comment type="caution">
    <text evidence="1">The sequence shown here is derived from an EMBL/GenBank/DDBJ whole genome shotgun (WGS) entry which is preliminary data.</text>
</comment>
<dbReference type="Gene3D" id="3.90.25.10">
    <property type="entry name" value="UDP-galactose 4-epimerase, domain 1"/>
    <property type="match status" value="1"/>
</dbReference>
<evidence type="ECO:0008006" key="2">
    <source>
        <dbReference type="Google" id="ProtNLM"/>
    </source>
</evidence>
<dbReference type="SUPFAM" id="SSF51735">
    <property type="entry name" value="NAD(P)-binding Rossmann-fold domains"/>
    <property type="match status" value="1"/>
</dbReference>
<sequence>SGNQYRLRDLLDIIIKLDGYENAKVEYDTTKPTMIPKRLIDPSKAKKLLGFEAKTPIEEGLNKTIQWYRNTL</sequence>
<feature type="non-terminal residue" evidence="1">
    <location>
        <position position="1"/>
    </location>
</feature>
<dbReference type="EMBL" id="BARS01009564">
    <property type="protein sequence ID" value="GAF76439.1"/>
    <property type="molecule type" value="Genomic_DNA"/>
</dbReference>